<comment type="caution">
    <text evidence="2">The sequence shown here is derived from an EMBL/GenBank/DDBJ whole genome shotgun (WGS) entry which is preliminary data.</text>
</comment>
<keyword evidence="1" id="KW-0472">Membrane</keyword>
<proteinExistence type="predicted"/>
<protein>
    <submittedName>
        <fullName evidence="2">Uncharacterized protein</fullName>
    </submittedName>
</protein>
<keyword evidence="1" id="KW-0812">Transmembrane</keyword>
<evidence type="ECO:0000313" key="3">
    <source>
        <dbReference type="Proteomes" id="UP000563094"/>
    </source>
</evidence>
<dbReference type="RefSeq" id="WP_066834408.1">
    <property type="nucleotide sequence ID" value="NZ_JACJIQ010000005.1"/>
</dbReference>
<organism evidence="2 3">
    <name type="scientific">Rufibacter quisquiliarum</name>
    <dbReference type="NCBI Taxonomy" id="1549639"/>
    <lineage>
        <taxon>Bacteria</taxon>
        <taxon>Pseudomonadati</taxon>
        <taxon>Bacteroidota</taxon>
        <taxon>Cytophagia</taxon>
        <taxon>Cytophagales</taxon>
        <taxon>Hymenobacteraceae</taxon>
        <taxon>Rufibacter</taxon>
    </lineage>
</organism>
<accession>A0A839GHB5</accession>
<keyword evidence="1" id="KW-1133">Transmembrane helix</keyword>
<evidence type="ECO:0000256" key="1">
    <source>
        <dbReference type="SAM" id="Phobius"/>
    </source>
</evidence>
<keyword evidence="3" id="KW-1185">Reference proteome</keyword>
<feature type="transmembrane region" description="Helical" evidence="1">
    <location>
        <begin position="34"/>
        <end position="56"/>
    </location>
</feature>
<dbReference type="Proteomes" id="UP000563094">
    <property type="component" value="Unassembled WGS sequence"/>
</dbReference>
<sequence>MKFIGILLFLAGMVSLLLAPLGIQHGLLLWADNWGSAVGWVIKGTVTLLGLVLYYVNRHQD</sequence>
<gene>
    <name evidence="2" type="ORF">FHS90_001721</name>
</gene>
<reference evidence="2 3" key="1">
    <citation type="submission" date="2020-08" db="EMBL/GenBank/DDBJ databases">
        <title>Genomic Encyclopedia of Type Strains, Phase IV (KMG-IV): sequencing the most valuable type-strain genomes for metagenomic binning, comparative biology and taxonomic classification.</title>
        <authorList>
            <person name="Goeker M."/>
        </authorList>
    </citation>
    <scope>NUCLEOTIDE SEQUENCE [LARGE SCALE GENOMIC DNA]</scope>
    <source>
        <strain evidence="2 3">DSM 29854</strain>
    </source>
</reference>
<evidence type="ECO:0000313" key="2">
    <source>
        <dbReference type="EMBL" id="MBA9077013.1"/>
    </source>
</evidence>
<dbReference type="AlphaFoldDB" id="A0A839GHB5"/>
<name>A0A839GHB5_9BACT</name>
<dbReference type="EMBL" id="JACJIQ010000005">
    <property type="protein sequence ID" value="MBA9077013.1"/>
    <property type="molecule type" value="Genomic_DNA"/>
</dbReference>